<keyword evidence="4 19" id="KW-0109">Calcium transport</keyword>
<dbReference type="Pfam" id="PF08763">
    <property type="entry name" value="Ca_chan_IQ"/>
    <property type="match status" value="1"/>
</dbReference>
<keyword evidence="2" id="KW-0813">Transport</keyword>
<feature type="binding site" evidence="17">
    <location>
        <position position="1001"/>
    </location>
    <ligand>
        <name>Ca(2+)</name>
        <dbReference type="ChEBI" id="CHEBI:29108"/>
    </ligand>
</feature>
<evidence type="ECO:0000256" key="8">
    <source>
        <dbReference type="ARBA" id="ARBA00022737"/>
    </source>
</evidence>
<evidence type="ECO:0000256" key="15">
    <source>
        <dbReference type="ARBA" id="ARBA00023180"/>
    </source>
</evidence>
<reference evidence="23" key="2">
    <citation type="submission" date="2025-09" db="UniProtKB">
        <authorList>
            <consortium name="Ensembl"/>
        </authorList>
    </citation>
    <scope>IDENTIFICATION</scope>
</reference>
<dbReference type="Gene3D" id="1.10.287.70">
    <property type="match status" value="4"/>
</dbReference>
<evidence type="ECO:0000256" key="20">
    <source>
        <dbReference type="SAM" id="MobiDB-lite"/>
    </source>
</evidence>
<keyword evidence="13 21" id="KW-0472">Membrane</keyword>
<feature type="transmembrane region" description="Helical" evidence="21">
    <location>
        <begin position="1257"/>
        <end position="1280"/>
    </location>
</feature>
<evidence type="ECO:0000256" key="16">
    <source>
        <dbReference type="ARBA" id="ARBA00023303"/>
    </source>
</evidence>
<feature type="transmembrane region" description="Helical" evidence="21">
    <location>
        <begin position="1140"/>
        <end position="1159"/>
    </location>
</feature>
<sequence>MASNTEAAKPIIMNEEELKRKQREKLKKLQATGGNPRPARSLFLFNLKNPFRKACINIVEWKTFEVIILLTIFANCIALAVFLPMPEEDTNNTNLNLESLEYIFLIIFTLECFLKIIAYGFVFHEGAYLRNCWNILDFVIVFMGLFTLFMDTVNMVSGVPKEKGGGFDMKALRAFRVLRPLRLVSGVPSLQVVMNSILKAMLPLLHIALLVFLLVTIYAIMGLELFKCKMHKTCYYTDTNIYAMAEGELPAPCAQAGNGRRCNNGSECRPGWEGPNNGITHFDNIGFAMLTVYQCITMEGWTKVLYWVNDAIGNEWPWLYFVTLILLGSFFVLNLVLGVLSGEFTKEREKARSRGEFQKLRERQQLDEDLHGYMEWITHAEVLDADREGKGLLPLTSGDSDTDSLYDLEGKSQIIYYYRLARRWNRFLRMKCLVYVKTKAFYWVVMFLVFLNTLTIATEYHHQPDSLTSFQDVASRVLLVLFVIEMFVKMYALGPRAYFMSLFNRFDFFVVLCGILEMIMLSAGAVAPLGFSVLRCIRLLRILKVTKYWKSLSNLVASLLNSVRSIASLLLLLFLFIVIFSLLGMQVFGGKFNFSDHRPRRSNFDNFPQALISVFQILTGEDWTSIMYNGIMAYGGPVIPGILVSIYFIILFVCGNYILLNVFLAIAVDNLAEAESLTSAQKEKAEEKLRKKLLRAKMEGMPTTAKLKIDEFESNVNEVKDPFPPADFPGDDEEEEPEIPISPRPRPMADLQLKEEAVPLPEASSFFIFGPQNKFRKLCYKIINASSFTNLILLFILLSSISLAAEDPIDPKSYRNQILAYADIVFTSVFTIEIVLKMTVYGAFMHKGSFCRNSFNILDLIVVGVSLLSMGMESSAISVVKILRVLRVLRPLRAINRAKGLKHVVQCVFVAIKTIGNIVLVTLLLNFMFACIGVQLFKGKFYSCTDVSKMTKEECQGFFLKHMENSLQDTVVAKREWLNSDFNFDNVLNGILALFTVSTFEGWPKLLYRAIDSAQEDMGPVFNNRVDVSIFFIIYIILIAFFMMNIFVGFVIVTFQEQGEQEYKNCELDKNQRQCVQYALKARPLRCYIPKNPNQYRVWYIVTSCYFEYLMFFLIMLNTLCLGMQHCNQSDHVTKLSDTLNLIFTVLFTVEMILKLMAFKARGYFGDPWNVFDFIIVVGSVVDVILSEVDSALTESGGLYCLHGCETNPMQVIADSENASVSITFFRLFRVMRLVKLLNRSEGIRNLLWTFIKSFQALPHVALLIVMLFFIYAVIGMQIFGKIALMDGTQINRNNNFQTFPQAVLMLFRCATGEAWQEVMMASMYGKKCDPMSDILPGEEYTCGSNFAVFYFLSFYCLCAFLILNLFVAVIMDNFDYLTRDWSLLGPHHLDEFKKIWAEYDPEATGRIKHLDVVTLLRSIQPPLGFGKFCPHRAACKRLVGMNMPLNSDGTVTFNATLFALVRTALKIKTEGNFEQANEELRAIIKQIWKRTSMKLLDQVIPPIGDDEVTVGKFYATFLLQDHLRKFIKHQEEYYGYRPTKKSASGPEIQAGLRSIEEEAAPEMHRAISGDLQNEEEMERAMEEAGEEAIYQRSHHLFGNRVESFSAEPANTQSQQMTNQRPLSFTESQPESPPSSASALVPGTEFFPTTPPKSNTNNNAFFPYDPNYGDSQSQSSHTAADQLVQEALENGGLVSLARDPSFVSLTKKEMAEAMHIPIAEMEGVAQGILNEPPAVPKVEKGQPDPAVRRKRRPIPTVPSTKGPSEADSGV</sequence>
<feature type="transmembrane region" description="Helical" evidence="21">
    <location>
        <begin position="102"/>
        <end position="123"/>
    </location>
</feature>
<dbReference type="GO" id="GO:0005509">
    <property type="term" value="F:calcium ion binding"/>
    <property type="evidence" value="ECO:0007669"/>
    <property type="project" value="InterPro"/>
</dbReference>
<dbReference type="FunFam" id="1.10.287.70:FF:000021">
    <property type="entry name" value="Voltage-dependent L-type calcium channel subunit alpha"/>
    <property type="match status" value="1"/>
</dbReference>
<evidence type="ECO:0000259" key="22">
    <source>
        <dbReference type="PROSITE" id="PS50222"/>
    </source>
</evidence>
<keyword evidence="11 21" id="KW-1133">Transmembrane helix</keyword>
<dbReference type="FunFam" id="1.10.287.70:FF:000007">
    <property type="entry name" value="Voltage-dependent L-type calcium channel subunit alpha"/>
    <property type="match status" value="1"/>
</dbReference>
<name>A0A3Q0T6W0_AMPCI</name>
<dbReference type="GeneTree" id="ENSGT00940000158289"/>
<dbReference type="PROSITE" id="PS50222">
    <property type="entry name" value="EF_HAND_2"/>
    <property type="match status" value="1"/>
</dbReference>
<dbReference type="FunFam" id="1.10.287.70:FF:000009">
    <property type="entry name" value="Voltage-dependent L-type calcium channel subunit alpha"/>
    <property type="match status" value="1"/>
</dbReference>
<dbReference type="InterPro" id="IPR014873">
    <property type="entry name" value="VDCC_a1su_IQ"/>
</dbReference>
<evidence type="ECO:0000256" key="13">
    <source>
        <dbReference type="ARBA" id="ARBA00023136"/>
    </source>
</evidence>
<dbReference type="FunFam" id="1.20.120.350:FF:000040">
    <property type="entry name" value="Voltage-dependent L-type calcium channel subunit alpha"/>
    <property type="match status" value="1"/>
</dbReference>
<feature type="transmembrane region" description="Helical" evidence="21">
    <location>
        <begin position="903"/>
        <end position="932"/>
    </location>
</feature>
<dbReference type="InterPro" id="IPR031649">
    <property type="entry name" value="GPHH_dom"/>
</dbReference>
<dbReference type="InterPro" id="IPR050599">
    <property type="entry name" value="VDCC_alpha-1_subunit"/>
</dbReference>
<dbReference type="PANTHER" id="PTHR45628:SF9">
    <property type="entry name" value="VOLTAGE-DEPENDENT L-TYPE CALCIUM CHANNEL SUBUNIT ALPHA-1S"/>
    <property type="match status" value="1"/>
</dbReference>
<organism evidence="23 24">
    <name type="scientific">Amphilophus citrinellus</name>
    <name type="common">Midas cichlid</name>
    <name type="synonym">Cichlasoma citrinellum</name>
    <dbReference type="NCBI Taxonomy" id="61819"/>
    <lineage>
        <taxon>Eukaryota</taxon>
        <taxon>Metazoa</taxon>
        <taxon>Chordata</taxon>
        <taxon>Craniata</taxon>
        <taxon>Vertebrata</taxon>
        <taxon>Euteleostomi</taxon>
        <taxon>Actinopterygii</taxon>
        <taxon>Neopterygii</taxon>
        <taxon>Teleostei</taxon>
        <taxon>Neoteleostei</taxon>
        <taxon>Acanthomorphata</taxon>
        <taxon>Ovalentaria</taxon>
        <taxon>Cichlomorphae</taxon>
        <taxon>Cichliformes</taxon>
        <taxon>Cichlidae</taxon>
        <taxon>New World cichlids</taxon>
        <taxon>Cichlasomatinae</taxon>
        <taxon>Heroini</taxon>
        <taxon>Amphilophus</taxon>
    </lineage>
</organism>
<feature type="region of interest" description="Disordered" evidence="20">
    <location>
        <begin position="720"/>
        <end position="746"/>
    </location>
</feature>
<feature type="transmembrane region" description="Helical" evidence="21">
    <location>
        <begin position="318"/>
        <end position="340"/>
    </location>
</feature>
<feature type="transmembrane region" description="Helical" evidence="21">
    <location>
        <begin position="1349"/>
        <end position="1372"/>
    </location>
</feature>
<feature type="compositionally biased region" description="Polar residues" evidence="20">
    <location>
        <begin position="1609"/>
        <end position="1626"/>
    </location>
</feature>
<dbReference type="Gene3D" id="1.20.120.350">
    <property type="entry name" value="Voltage-gated potassium channels. Chain C"/>
    <property type="match status" value="4"/>
</dbReference>
<keyword evidence="3" id="KW-0597">Phosphoprotein</keyword>
<evidence type="ECO:0000256" key="3">
    <source>
        <dbReference type="ARBA" id="ARBA00022553"/>
    </source>
</evidence>
<keyword evidence="16" id="KW-0407">Ion channel</keyword>
<dbReference type="GO" id="GO:0098703">
    <property type="term" value="P:calcium ion import across plasma membrane"/>
    <property type="evidence" value="ECO:0007669"/>
    <property type="project" value="TreeGrafter"/>
</dbReference>
<dbReference type="PRINTS" id="PR00167">
    <property type="entry name" value="CACHANNEL"/>
</dbReference>
<comment type="similarity">
    <text evidence="19">Belongs to the calcium channel alpha-1 subunit (TC 1.A.1.11) family.</text>
</comment>
<feature type="binding site" evidence="17">
    <location>
        <position position="299"/>
    </location>
    <ligand>
        <name>Ca(2+)</name>
        <dbReference type="ChEBI" id="CHEBI:29108"/>
    </ligand>
</feature>
<protein>
    <recommendedName>
        <fullName evidence="19">Voltage-dependent L-type calcium channel subunit alpha</fullName>
    </recommendedName>
</protein>
<dbReference type="InterPro" id="IPR027359">
    <property type="entry name" value="Volt_channel_dom_sf"/>
</dbReference>
<dbReference type="InterPro" id="IPR002077">
    <property type="entry name" value="VDCCAlpha1"/>
</dbReference>
<keyword evidence="6 21" id="KW-0812">Transmembrane</keyword>
<evidence type="ECO:0000256" key="17">
    <source>
        <dbReference type="PIRSR" id="PIRSR602077-1"/>
    </source>
</evidence>
<dbReference type="Ensembl" id="ENSACIT00000030590.1">
    <property type="protein sequence ID" value="ENSACIP00000029809.1"/>
    <property type="gene ID" value="ENSACIG00000022926.1"/>
</dbReference>
<feature type="domain" description="EF-hand" evidence="22">
    <location>
        <begin position="1388"/>
        <end position="1423"/>
    </location>
</feature>
<keyword evidence="12" id="KW-0406">Ion transport</keyword>
<evidence type="ECO:0000256" key="2">
    <source>
        <dbReference type="ARBA" id="ARBA00022448"/>
    </source>
</evidence>
<feature type="transmembrane region" description="Helical" evidence="21">
    <location>
        <begin position="440"/>
        <end position="461"/>
    </location>
</feature>
<evidence type="ECO:0000256" key="14">
    <source>
        <dbReference type="ARBA" id="ARBA00023157"/>
    </source>
</evidence>
<dbReference type="PANTHER" id="PTHR45628">
    <property type="entry name" value="VOLTAGE-DEPENDENT CALCIUM CHANNEL TYPE A SUBUNIT ALPHA-1"/>
    <property type="match status" value="1"/>
</dbReference>
<feature type="transmembrane region" description="Helical" evidence="21">
    <location>
        <begin position="506"/>
        <end position="531"/>
    </location>
</feature>
<keyword evidence="15 18" id="KW-0325">Glycoprotein</keyword>
<dbReference type="GO" id="GO:0005891">
    <property type="term" value="C:voltage-gated calcium channel complex"/>
    <property type="evidence" value="ECO:0007669"/>
    <property type="project" value="InterPro"/>
</dbReference>
<dbReference type="InterPro" id="IPR002048">
    <property type="entry name" value="EF_hand_dom"/>
</dbReference>
<dbReference type="FunFam" id="1.20.120.350:FF:000010">
    <property type="entry name" value="Voltage-dependent L-type calcium channel subunit alpha"/>
    <property type="match status" value="1"/>
</dbReference>
<dbReference type="InterPro" id="IPR005446">
    <property type="entry name" value="VDCC_L_a1su"/>
</dbReference>
<reference evidence="23" key="1">
    <citation type="submission" date="2025-08" db="UniProtKB">
        <authorList>
            <consortium name="Ensembl"/>
        </authorList>
    </citation>
    <scope>IDENTIFICATION</scope>
</reference>
<evidence type="ECO:0000256" key="10">
    <source>
        <dbReference type="ARBA" id="ARBA00022882"/>
    </source>
</evidence>
<comment type="subcellular location">
    <subcellularLocation>
        <location evidence="1 19">Membrane</location>
        <topology evidence="1 19">Multi-pass membrane protein</topology>
    </subcellularLocation>
</comment>
<feature type="transmembrane region" description="Helical" evidence="21">
    <location>
        <begin position="135"/>
        <end position="153"/>
    </location>
</feature>
<feature type="transmembrane region" description="Helical" evidence="21">
    <location>
        <begin position="204"/>
        <end position="226"/>
    </location>
</feature>
<dbReference type="FunFam" id="1.20.120.350:FF:000001">
    <property type="entry name" value="Voltage-dependent L-type calcium channel subunit alpha"/>
    <property type="match status" value="1"/>
</dbReference>
<evidence type="ECO:0000256" key="5">
    <source>
        <dbReference type="ARBA" id="ARBA00022673"/>
    </source>
</evidence>
<feature type="transmembrane region" description="Helical" evidence="21">
    <location>
        <begin position="857"/>
        <end position="883"/>
    </location>
</feature>
<feature type="transmembrane region" description="Helical" evidence="21">
    <location>
        <begin position="63"/>
        <end position="82"/>
    </location>
</feature>
<feature type="region of interest" description="Disordered" evidence="20">
    <location>
        <begin position="1608"/>
        <end position="1679"/>
    </location>
</feature>
<keyword evidence="9 17" id="KW-0106">Calcium</keyword>
<dbReference type="PRINTS" id="PR01630">
    <property type="entry name" value="LVDCCALPHA1"/>
</dbReference>
<evidence type="ECO:0000256" key="19">
    <source>
        <dbReference type="RuleBase" id="RU003808"/>
    </source>
</evidence>
<keyword evidence="10 19" id="KW-0851">Voltage-gated channel</keyword>
<feature type="transmembrane region" description="Helical" evidence="21">
    <location>
        <begin position="818"/>
        <end position="836"/>
    </location>
</feature>
<evidence type="ECO:0000256" key="11">
    <source>
        <dbReference type="ARBA" id="ARBA00022989"/>
    </source>
</evidence>
<dbReference type="Pfam" id="PF00520">
    <property type="entry name" value="Ion_trans"/>
    <property type="match status" value="4"/>
</dbReference>
<dbReference type="SMART" id="SM01062">
    <property type="entry name" value="Ca_chan_IQ"/>
    <property type="match status" value="1"/>
</dbReference>
<feature type="transmembrane region" description="Helical" evidence="21">
    <location>
        <begin position="285"/>
        <end position="306"/>
    </location>
</feature>
<feature type="transmembrane region" description="Helical" evidence="21">
    <location>
        <begin position="473"/>
        <end position="494"/>
    </location>
</feature>
<evidence type="ECO:0000256" key="6">
    <source>
        <dbReference type="ARBA" id="ARBA00022692"/>
    </source>
</evidence>
<evidence type="ECO:0000256" key="12">
    <source>
        <dbReference type="ARBA" id="ARBA00023065"/>
    </source>
</evidence>
<dbReference type="Gene3D" id="6.10.250.2500">
    <property type="match status" value="1"/>
</dbReference>
<evidence type="ECO:0000256" key="4">
    <source>
        <dbReference type="ARBA" id="ARBA00022568"/>
    </source>
</evidence>
<feature type="compositionally biased region" description="Polar residues" evidence="20">
    <location>
        <begin position="1669"/>
        <end position="1679"/>
    </location>
</feature>
<dbReference type="InterPro" id="IPR005821">
    <property type="entry name" value="Ion_trans_dom"/>
</dbReference>
<feature type="binding site" evidence="17">
    <location>
        <position position="621"/>
    </location>
    <ligand>
        <name>Ca(2+)</name>
        <dbReference type="ChEBI" id="CHEBI:29108"/>
    </ligand>
</feature>
<feature type="transmembrane region" description="Helical" evidence="21">
    <location>
        <begin position="646"/>
        <end position="668"/>
    </location>
</feature>
<feature type="compositionally biased region" description="Acidic residues" evidence="20">
    <location>
        <begin position="729"/>
        <end position="738"/>
    </location>
</feature>
<feature type="transmembrane region" description="Helical" evidence="21">
    <location>
        <begin position="566"/>
        <end position="589"/>
    </location>
</feature>
<evidence type="ECO:0000256" key="21">
    <source>
        <dbReference type="SAM" id="Phobius"/>
    </source>
</evidence>
<keyword evidence="24" id="KW-1185">Reference proteome</keyword>
<dbReference type="Gene3D" id="6.10.250.2180">
    <property type="match status" value="1"/>
</dbReference>
<feature type="transmembrane region" description="Helical" evidence="21">
    <location>
        <begin position="1098"/>
        <end position="1120"/>
    </location>
</feature>
<dbReference type="Proteomes" id="UP000261340">
    <property type="component" value="Unplaced"/>
</dbReference>
<feature type="region of interest" description="Disordered" evidence="20">
    <location>
        <begin position="1730"/>
        <end position="1770"/>
    </location>
</feature>
<evidence type="ECO:0000256" key="1">
    <source>
        <dbReference type="ARBA" id="ARBA00004141"/>
    </source>
</evidence>
<dbReference type="STRING" id="61819.ENSACIP00000029809"/>
<evidence type="ECO:0000256" key="18">
    <source>
        <dbReference type="PIRSR" id="PIRSR602077-3"/>
    </source>
</evidence>
<keyword evidence="7 17" id="KW-0479">Metal-binding</keyword>
<dbReference type="InterPro" id="IPR005450">
    <property type="entry name" value="VDCC_L_a1ssu"/>
</dbReference>
<evidence type="ECO:0000256" key="7">
    <source>
        <dbReference type="ARBA" id="ARBA00022723"/>
    </source>
</evidence>
<evidence type="ECO:0000313" key="24">
    <source>
        <dbReference type="Proteomes" id="UP000261340"/>
    </source>
</evidence>
<feature type="transmembrane region" description="Helical" evidence="21">
    <location>
        <begin position="610"/>
        <end position="634"/>
    </location>
</feature>
<dbReference type="SUPFAM" id="SSF81324">
    <property type="entry name" value="Voltage-gated potassium channels"/>
    <property type="match status" value="4"/>
</dbReference>
<dbReference type="GO" id="GO:0008331">
    <property type="term" value="F:high voltage-gated calcium channel activity"/>
    <property type="evidence" value="ECO:0007669"/>
    <property type="project" value="TreeGrafter"/>
</dbReference>
<proteinExistence type="inferred from homology"/>
<dbReference type="PRINTS" id="PR01634">
    <property type="entry name" value="LVDCCALPHA1S"/>
</dbReference>
<dbReference type="Pfam" id="PF16905">
    <property type="entry name" value="GPHH"/>
    <property type="match status" value="1"/>
</dbReference>
<accession>A0A3Q0T6W0</accession>
<feature type="glycosylation site" description="N-linked (GlcNAc...) asparagine" evidence="18">
    <location>
        <position position="264"/>
    </location>
</feature>
<keyword evidence="5 19" id="KW-0107">Calcium channel</keyword>
<evidence type="ECO:0000256" key="9">
    <source>
        <dbReference type="ARBA" id="ARBA00022837"/>
    </source>
</evidence>
<keyword evidence="14" id="KW-1015">Disulfide bond</keyword>
<feature type="transmembrane region" description="Helical" evidence="21">
    <location>
        <begin position="1028"/>
        <end position="1055"/>
    </location>
</feature>
<evidence type="ECO:0000313" key="23">
    <source>
        <dbReference type="Ensembl" id="ENSACIP00000029809.1"/>
    </source>
</evidence>
<keyword evidence="8" id="KW-0677">Repeat</keyword>
<feature type="transmembrane region" description="Helical" evidence="21">
    <location>
        <begin position="778"/>
        <end position="798"/>
    </location>
</feature>
<comment type="function">
    <text evidence="19">Voltage-sensitive calcium channels (VSCC) mediate the entry of calcium ions into excitable cells and are also involved in a variety of calcium-dependent processes, including muscle contraction, hormone or neurotransmitter release, gene expression, cell motility, cell division and cell death.</text>
</comment>
<dbReference type="FunFam" id="1.20.120.350:FF:000006">
    <property type="entry name" value="Voltage-dependent L-type calcium channel subunit alpha"/>
    <property type="match status" value="1"/>
</dbReference>
<feature type="compositionally biased region" description="Low complexity" evidence="20">
    <location>
        <begin position="1627"/>
        <end position="1639"/>
    </location>
</feature>